<dbReference type="PANTHER" id="PTHR43373">
    <property type="entry name" value="NA(+)/H(+) ANTIPORTER SUBUNIT"/>
    <property type="match status" value="1"/>
</dbReference>
<evidence type="ECO:0000259" key="6">
    <source>
        <dbReference type="Pfam" id="PF00662"/>
    </source>
</evidence>
<dbReference type="STRING" id="966.BTA35_0216845"/>
<comment type="subcellular location">
    <subcellularLocation>
        <location evidence="1">Membrane</location>
        <topology evidence="1">Multi-pass membrane protein</topology>
    </subcellularLocation>
</comment>
<keyword evidence="8" id="KW-1185">Reference proteome</keyword>
<keyword evidence="4 5" id="KW-0472">Membrane</keyword>
<dbReference type="Proteomes" id="UP000190064">
    <property type="component" value="Unassembled WGS sequence"/>
</dbReference>
<protein>
    <recommendedName>
        <fullName evidence="6">NADH-Ubiquinone oxidoreductase (complex I) chain 5 N-terminal domain-containing protein</fullName>
    </recommendedName>
</protein>
<feature type="domain" description="NADH-Ubiquinone oxidoreductase (complex I) chain 5 N-terminal" evidence="6">
    <location>
        <begin position="64"/>
        <end position="112"/>
    </location>
</feature>
<reference evidence="7" key="1">
    <citation type="submission" date="2017-02" db="EMBL/GenBank/DDBJ databases">
        <title>Draft Genome Sequence of the Salt Water Bacterium Oceanospirillum linum ATCC 11336.</title>
        <authorList>
            <person name="Trachtenberg A.M."/>
            <person name="Carney J.G."/>
            <person name="Linnane J.D."/>
            <person name="Rheaume B.A."/>
            <person name="Pitts N.L."/>
            <person name="Mykles D.L."/>
            <person name="Maclea K.S."/>
        </authorList>
    </citation>
    <scope>NUCLEOTIDE SEQUENCE [LARGE SCALE GENOMIC DNA]</scope>
    <source>
        <strain evidence="7">ATCC 11336</strain>
    </source>
</reference>
<dbReference type="EMBL" id="MTSD02000100">
    <property type="protein sequence ID" value="OOV85780.1"/>
    <property type="molecule type" value="Genomic_DNA"/>
</dbReference>
<accession>A0A1T1H7T1</accession>
<comment type="caution">
    <text evidence="7">The sequence shown here is derived from an EMBL/GenBank/DDBJ whole genome shotgun (WGS) entry which is preliminary data.</text>
</comment>
<feature type="transmembrane region" description="Helical" evidence="5">
    <location>
        <begin position="29"/>
        <end position="49"/>
    </location>
</feature>
<evidence type="ECO:0000256" key="1">
    <source>
        <dbReference type="ARBA" id="ARBA00004141"/>
    </source>
</evidence>
<name>A0A1T1H7T1_OCELI</name>
<dbReference type="Pfam" id="PF00662">
    <property type="entry name" value="Proton_antipo_N"/>
    <property type="match status" value="1"/>
</dbReference>
<dbReference type="GO" id="GO:0016020">
    <property type="term" value="C:membrane"/>
    <property type="evidence" value="ECO:0007669"/>
    <property type="project" value="UniProtKB-SubCell"/>
</dbReference>
<evidence type="ECO:0000313" key="8">
    <source>
        <dbReference type="Proteomes" id="UP000190064"/>
    </source>
</evidence>
<dbReference type="PRINTS" id="PR01434">
    <property type="entry name" value="NADHDHGNASE5"/>
</dbReference>
<feature type="transmembrane region" description="Helical" evidence="5">
    <location>
        <begin position="6"/>
        <end position="22"/>
    </location>
</feature>
<evidence type="ECO:0000256" key="3">
    <source>
        <dbReference type="ARBA" id="ARBA00022989"/>
    </source>
</evidence>
<dbReference type="PANTHER" id="PTHR43373:SF1">
    <property type="entry name" value="NA(+)_H(+) ANTIPORTER SUBUNIT A"/>
    <property type="match status" value="1"/>
</dbReference>
<dbReference type="InterPro" id="IPR050616">
    <property type="entry name" value="CPA3_Na-H_Antiporter_A"/>
</dbReference>
<feature type="transmembrane region" description="Helical" evidence="5">
    <location>
        <begin position="78"/>
        <end position="99"/>
    </location>
</feature>
<evidence type="ECO:0000256" key="5">
    <source>
        <dbReference type="SAM" id="Phobius"/>
    </source>
</evidence>
<evidence type="ECO:0000313" key="7">
    <source>
        <dbReference type="EMBL" id="OOV85780.1"/>
    </source>
</evidence>
<evidence type="ECO:0000256" key="4">
    <source>
        <dbReference type="ARBA" id="ARBA00023136"/>
    </source>
</evidence>
<proteinExistence type="predicted"/>
<keyword evidence="3 5" id="KW-1133">Transmembrane helix</keyword>
<gene>
    <name evidence="7" type="ORF">BTA35_0216845</name>
</gene>
<dbReference type="AlphaFoldDB" id="A0A1T1H7T1"/>
<feature type="non-terminal residue" evidence="7">
    <location>
        <position position="135"/>
    </location>
</feature>
<organism evidence="7 8">
    <name type="scientific">Oceanospirillum linum</name>
    <dbReference type="NCBI Taxonomy" id="966"/>
    <lineage>
        <taxon>Bacteria</taxon>
        <taxon>Pseudomonadati</taxon>
        <taxon>Pseudomonadota</taxon>
        <taxon>Gammaproteobacteria</taxon>
        <taxon>Oceanospirillales</taxon>
        <taxon>Oceanospirillaceae</taxon>
        <taxon>Oceanospirillum</taxon>
    </lineage>
</organism>
<feature type="transmembrane region" description="Helical" evidence="5">
    <location>
        <begin position="111"/>
        <end position="132"/>
    </location>
</feature>
<dbReference type="InterPro" id="IPR001516">
    <property type="entry name" value="Proton_antipo_N"/>
</dbReference>
<evidence type="ECO:0000256" key="2">
    <source>
        <dbReference type="ARBA" id="ARBA00022692"/>
    </source>
</evidence>
<sequence>MSEYLFWIPLLTLLGTFVPLLTEKLNRNLCALLTSIAPALALLLVLQSAEAVFHSESLRQTMGWFPVMGLELAFRLDGLSLLFSILIIGIGLLVILYARYYLSEQESIGRFYAYLILFMTAMLGIVLSNNLIQLW</sequence>
<keyword evidence="2 5" id="KW-0812">Transmembrane</keyword>